<accession>A0ABS0SSC8</accession>
<dbReference type="PANTHER" id="PTHR37301">
    <property type="entry name" value="DNA-BINDING PROTEIN-RELATED"/>
    <property type="match status" value="1"/>
</dbReference>
<dbReference type="PROSITE" id="PS50943">
    <property type="entry name" value="HTH_CROC1"/>
    <property type="match status" value="1"/>
</dbReference>
<evidence type="ECO:0000313" key="4">
    <source>
        <dbReference type="Proteomes" id="UP000639859"/>
    </source>
</evidence>
<evidence type="ECO:0000259" key="2">
    <source>
        <dbReference type="PROSITE" id="PS50943"/>
    </source>
</evidence>
<dbReference type="RefSeq" id="WP_198574470.1">
    <property type="nucleotide sequence ID" value="NZ_JADWOX010000001.1"/>
</dbReference>
<dbReference type="SUPFAM" id="SSF47413">
    <property type="entry name" value="lambda repressor-like DNA-binding domains"/>
    <property type="match status" value="1"/>
</dbReference>
<dbReference type="Pfam" id="PF13443">
    <property type="entry name" value="HTH_26"/>
    <property type="match status" value="1"/>
</dbReference>
<dbReference type="Gene3D" id="1.10.260.40">
    <property type="entry name" value="lambda repressor-like DNA-binding domains"/>
    <property type="match status" value="1"/>
</dbReference>
<dbReference type="InterPro" id="IPR001387">
    <property type="entry name" value="Cro/C1-type_HTH"/>
</dbReference>
<gene>
    <name evidence="3" type="ORF">I4Q42_02475</name>
</gene>
<reference evidence="3 4" key="1">
    <citation type="submission" date="2020-11" db="EMBL/GenBank/DDBJ databases">
        <title>genome sequence of strain KACC 18849.</title>
        <authorList>
            <person name="Gao J."/>
            <person name="Zhang X."/>
        </authorList>
    </citation>
    <scope>NUCLEOTIDE SEQUENCE [LARGE SCALE GENOMIC DNA]</scope>
    <source>
        <strain evidence="3 4">KACC 18849</strain>
    </source>
</reference>
<sequence length="86" mass="9339">MPILLRLDVMLARRKVRSNTLARAVGITDANLSLLKSGKVKGLRLSTLDAICRYLDCQPGDILEYLPDDGTQGGTQDGPQEIRDAG</sequence>
<evidence type="ECO:0000256" key="1">
    <source>
        <dbReference type="SAM" id="MobiDB-lite"/>
    </source>
</evidence>
<evidence type="ECO:0000313" key="3">
    <source>
        <dbReference type="EMBL" id="MBI1682527.1"/>
    </source>
</evidence>
<dbReference type="InterPro" id="IPR010982">
    <property type="entry name" value="Lambda_DNA-bd_dom_sf"/>
</dbReference>
<comment type="caution">
    <text evidence="3">The sequence shown here is derived from an EMBL/GenBank/DDBJ whole genome shotgun (WGS) entry which is preliminary data.</text>
</comment>
<proteinExistence type="predicted"/>
<name>A0ABS0SSC8_9CAUL</name>
<protein>
    <submittedName>
        <fullName evidence="3">Helix-turn-helix transcriptional regulator</fullName>
    </submittedName>
</protein>
<organism evidence="3 4">
    <name type="scientific">Caulobacter hibisci</name>
    <dbReference type="NCBI Taxonomy" id="2035993"/>
    <lineage>
        <taxon>Bacteria</taxon>
        <taxon>Pseudomonadati</taxon>
        <taxon>Pseudomonadota</taxon>
        <taxon>Alphaproteobacteria</taxon>
        <taxon>Caulobacterales</taxon>
        <taxon>Caulobacteraceae</taxon>
        <taxon>Caulobacter</taxon>
    </lineage>
</organism>
<feature type="region of interest" description="Disordered" evidence="1">
    <location>
        <begin position="67"/>
        <end position="86"/>
    </location>
</feature>
<dbReference type="PANTHER" id="PTHR37301:SF1">
    <property type="entry name" value="DNA-BINDING PROTEIN"/>
    <property type="match status" value="1"/>
</dbReference>
<keyword evidence="4" id="KW-1185">Reference proteome</keyword>
<dbReference type="EMBL" id="JADWOX010000001">
    <property type="protein sequence ID" value="MBI1682527.1"/>
    <property type="molecule type" value="Genomic_DNA"/>
</dbReference>
<feature type="domain" description="HTH cro/C1-type" evidence="2">
    <location>
        <begin position="21"/>
        <end position="62"/>
    </location>
</feature>
<dbReference type="Proteomes" id="UP000639859">
    <property type="component" value="Unassembled WGS sequence"/>
</dbReference>